<dbReference type="InParanoid" id="G2XR89"/>
<proteinExistence type="predicted"/>
<evidence type="ECO:0000313" key="1">
    <source>
        <dbReference type="EMBL" id="CCD43257.1"/>
    </source>
</evidence>
<dbReference type="Proteomes" id="UP000008177">
    <property type="component" value="Unplaced contigs"/>
</dbReference>
<sequence length="40" mass="4738">MNEGFNNTFFKYRLTHCYHAQAELQSVHGLCLWFGDLMKS</sequence>
<dbReference type="AlphaFoldDB" id="G2XR89"/>
<organism evidence="1 2">
    <name type="scientific">Botryotinia fuckeliana (strain T4)</name>
    <name type="common">Noble rot fungus</name>
    <name type="synonym">Botrytis cinerea</name>
    <dbReference type="NCBI Taxonomy" id="999810"/>
    <lineage>
        <taxon>Eukaryota</taxon>
        <taxon>Fungi</taxon>
        <taxon>Dikarya</taxon>
        <taxon>Ascomycota</taxon>
        <taxon>Pezizomycotina</taxon>
        <taxon>Leotiomycetes</taxon>
        <taxon>Helotiales</taxon>
        <taxon>Sclerotiniaceae</taxon>
        <taxon>Botrytis</taxon>
    </lineage>
</organism>
<dbReference type="HOGENOM" id="CLU_3299243_0_0_1"/>
<protein>
    <submittedName>
        <fullName evidence="1">Uncharacterized protein</fullName>
    </submittedName>
</protein>
<gene>
    <name evidence="1" type="ORF">BofuT4_uP013660.1</name>
</gene>
<accession>G2XR89</accession>
<evidence type="ECO:0000313" key="2">
    <source>
        <dbReference type="Proteomes" id="UP000008177"/>
    </source>
</evidence>
<reference evidence="2" key="1">
    <citation type="journal article" date="2011" name="PLoS Genet.">
        <title>Genomic analysis of the necrotrophic fungal pathogens Sclerotinia sclerotiorum and Botrytis cinerea.</title>
        <authorList>
            <person name="Amselem J."/>
            <person name="Cuomo C.A."/>
            <person name="van Kan J.A."/>
            <person name="Viaud M."/>
            <person name="Benito E.P."/>
            <person name="Couloux A."/>
            <person name="Coutinho P.M."/>
            <person name="de Vries R.P."/>
            <person name="Dyer P.S."/>
            <person name="Fillinger S."/>
            <person name="Fournier E."/>
            <person name="Gout L."/>
            <person name="Hahn M."/>
            <person name="Kohn L."/>
            <person name="Lapalu N."/>
            <person name="Plummer K.M."/>
            <person name="Pradier J.M."/>
            <person name="Quevillon E."/>
            <person name="Sharon A."/>
            <person name="Simon A."/>
            <person name="ten Have A."/>
            <person name="Tudzynski B."/>
            <person name="Tudzynski P."/>
            <person name="Wincker P."/>
            <person name="Andrew M."/>
            <person name="Anthouard V."/>
            <person name="Beever R.E."/>
            <person name="Beffa R."/>
            <person name="Benoit I."/>
            <person name="Bouzid O."/>
            <person name="Brault B."/>
            <person name="Chen Z."/>
            <person name="Choquer M."/>
            <person name="Collemare J."/>
            <person name="Cotton P."/>
            <person name="Danchin E.G."/>
            <person name="Da Silva C."/>
            <person name="Gautier A."/>
            <person name="Giraud C."/>
            <person name="Giraud T."/>
            <person name="Gonzalez C."/>
            <person name="Grossetete S."/>
            <person name="Guldener U."/>
            <person name="Henrissat B."/>
            <person name="Howlett B.J."/>
            <person name="Kodira C."/>
            <person name="Kretschmer M."/>
            <person name="Lappartient A."/>
            <person name="Leroch M."/>
            <person name="Levis C."/>
            <person name="Mauceli E."/>
            <person name="Neuveglise C."/>
            <person name="Oeser B."/>
            <person name="Pearson M."/>
            <person name="Poulain J."/>
            <person name="Poussereau N."/>
            <person name="Quesneville H."/>
            <person name="Rascle C."/>
            <person name="Schumacher J."/>
            <person name="Segurens B."/>
            <person name="Sexton A."/>
            <person name="Silva E."/>
            <person name="Sirven C."/>
            <person name="Soanes D.M."/>
            <person name="Talbot N.J."/>
            <person name="Templeton M."/>
            <person name="Yandava C."/>
            <person name="Yarden O."/>
            <person name="Zeng Q."/>
            <person name="Rollins J.A."/>
            <person name="Lebrun M.H."/>
            <person name="Dickman M."/>
        </authorList>
    </citation>
    <scope>NUCLEOTIDE SEQUENCE [LARGE SCALE GENOMIC DNA]</scope>
    <source>
        <strain evidence="2">T4</strain>
    </source>
</reference>
<dbReference type="EMBL" id="FQ790255">
    <property type="protein sequence ID" value="CCD43257.1"/>
    <property type="molecule type" value="Genomic_DNA"/>
</dbReference>
<name>G2XR89_BOTF4</name>